<dbReference type="Gene3D" id="6.10.340.10">
    <property type="match status" value="1"/>
</dbReference>
<evidence type="ECO:0000313" key="2">
    <source>
        <dbReference type="EMBL" id="EIM65138.1"/>
    </source>
</evidence>
<dbReference type="EMBL" id="CM001488">
    <property type="protein sequence ID" value="EIM65138.1"/>
    <property type="molecule type" value="Genomic_DNA"/>
</dbReference>
<dbReference type="STRING" id="879212.DespoDRAFT_03369"/>
<protein>
    <recommendedName>
        <fullName evidence="4">Methyl-accepting chemotaxis protein</fullName>
    </recommendedName>
</protein>
<accession>I5B6M5</accession>
<keyword evidence="1" id="KW-0812">Transmembrane</keyword>
<sequence length="205" mass="23675">MNRPTPYKRKIYFINKELQGKFIFNYFILLTLGSILFIAIFSFFSSNTLSIVYDNYHLQLGTTPGILFKKILSTQWMFIVLGGIFICFITMRLTHRVAGPFYRFEKTVDEMIKGDLSVEVGLREKDEGKELAEKINLFNSKLLQNLNRIQDLNAGIGVSVEKITAVLKKDCREEILKLVENIERSRKDIDAVVKEYTDRSSQVKG</sequence>
<gene>
    <name evidence="2" type="ORF">DespoDRAFT_03369</name>
</gene>
<dbReference type="RefSeq" id="WP_004075009.1">
    <property type="nucleotide sequence ID" value="NZ_CM001488.1"/>
</dbReference>
<keyword evidence="3" id="KW-1185">Reference proteome</keyword>
<dbReference type="eggNOG" id="COG5000">
    <property type="taxonomic scope" value="Bacteria"/>
</dbReference>
<dbReference type="OrthoDB" id="5431364at2"/>
<dbReference type="HOGENOM" id="CLU_1445477_0_0_7"/>
<feature type="transmembrane region" description="Helical" evidence="1">
    <location>
        <begin position="23"/>
        <end position="44"/>
    </location>
</feature>
<evidence type="ECO:0000256" key="1">
    <source>
        <dbReference type="SAM" id="Phobius"/>
    </source>
</evidence>
<evidence type="ECO:0000313" key="3">
    <source>
        <dbReference type="Proteomes" id="UP000005778"/>
    </source>
</evidence>
<proteinExistence type="predicted"/>
<evidence type="ECO:0008006" key="4">
    <source>
        <dbReference type="Google" id="ProtNLM"/>
    </source>
</evidence>
<dbReference type="SUPFAM" id="SSF158472">
    <property type="entry name" value="HAMP domain-like"/>
    <property type="match status" value="1"/>
</dbReference>
<dbReference type="Proteomes" id="UP000005778">
    <property type="component" value="Chromosome"/>
</dbReference>
<keyword evidence="1" id="KW-0472">Membrane</keyword>
<organism evidence="2 3">
    <name type="scientific">Desulfobacter postgatei 2ac9</name>
    <dbReference type="NCBI Taxonomy" id="879212"/>
    <lineage>
        <taxon>Bacteria</taxon>
        <taxon>Pseudomonadati</taxon>
        <taxon>Thermodesulfobacteriota</taxon>
        <taxon>Desulfobacteria</taxon>
        <taxon>Desulfobacterales</taxon>
        <taxon>Desulfobacteraceae</taxon>
        <taxon>Desulfobacter</taxon>
    </lineage>
</organism>
<dbReference type="AlphaFoldDB" id="I5B6M5"/>
<keyword evidence="1" id="KW-1133">Transmembrane helix</keyword>
<reference evidence="2 3" key="2">
    <citation type="submission" date="2012-02" db="EMBL/GenBank/DDBJ databases">
        <title>Improved High-Quality Draft sequence of Desulfobacter postgatei 2ac9.</title>
        <authorList>
            <consortium name="US DOE Joint Genome Institute"/>
            <person name="Lucas S."/>
            <person name="Han J."/>
            <person name="Lapidus A."/>
            <person name="Cheng J.-F."/>
            <person name="Goodwin L."/>
            <person name="Pitluck S."/>
            <person name="Peters L."/>
            <person name="Ovchinnikova G."/>
            <person name="Held B."/>
            <person name="Detter J.C."/>
            <person name="Han C."/>
            <person name="Tapia R."/>
            <person name="Land M."/>
            <person name="Hauser L."/>
            <person name="Kyrpides N."/>
            <person name="Ivanova N."/>
            <person name="Pagani I."/>
            <person name="Orellana R."/>
            <person name="Lovley D."/>
            <person name="Woyke T."/>
        </authorList>
    </citation>
    <scope>NUCLEOTIDE SEQUENCE [LARGE SCALE GENOMIC DNA]</scope>
    <source>
        <strain evidence="2 3">2ac9</strain>
    </source>
</reference>
<reference evidence="2 3" key="1">
    <citation type="submission" date="2011-09" db="EMBL/GenBank/DDBJ databases">
        <authorList>
            <consortium name="US DOE Joint Genome Institute (JGI-PGF)"/>
            <person name="Lucas S."/>
            <person name="Han J."/>
            <person name="Lapidus A."/>
            <person name="Cheng J.-F."/>
            <person name="Goodwin L."/>
            <person name="Pitluck S."/>
            <person name="Peters L."/>
            <person name="Land M.L."/>
            <person name="Hauser L."/>
            <person name="Orellana R."/>
            <person name="Lovley D."/>
            <person name="Woyke T.J."/>
        </authorList>
    </citation>
    <scope>NUCLEOTIDE SEQUENCE [LARGE SCALE GENOMIC DNA]</scope>
    <source>
        <strain evidence="2 3">2ac9</strain>
    </source>
</reference>
<feature type="transmembrane region" description="Helical" evidence="1">
    <location>
        <begin position="76"/>
        <end position="94"/>
    </location>
</feature>
<name>I5B6M5_9BACT</name>